<dbReference type="Proteomes" id="UP000002297">
    <property type="component" value="Chromosome"/>
</dbReference>
<keyword evidence="5" id="KW-1185">Reference proteome</keyword>
<gene>
    <name evidence="4" type="ordered locus">CA2559_04410</name>
</gene>
<dbReference type="AlphaFoldDB" id="A3U6V4"/>
<feature type="chain" id="PRO_5002659013" description="Secretion system C-terminal sorting domain-containing protein" evidence="2">
    <location>
        <begin position="19"/>
        <end position="501"/>
    </location>
</feature>
<dbReference type="InterPro" id="IPR027589">
    <property type="entry name" value="Choice_anch_B"/>
</dbReference>
<dbReference type="GO" id="GO:0005576">
    <property type="term" value="C:extracellular region"/>
    <property type="evidence" value="ECO:0007669"/>
    <property type="project" value="TreeGrafter"/>
</dbReference>
<proteinExistence type="predicted"/>
<dbReference type="KEGG" id="cat:CA2559_04410"/>
<dbReference type="InterPro" id="IPR026444">
    <property type="entry name" value="Secre_tail"/>
</dbReference>
<dbReference type="PANTHER" id="PTHR38787:SF3">
    <property type="entry name" value="REGULATORY P DOMAIN-CONTAINING PROTEIN"/>
    <property type="match status" value="1"/>
</dbReference>
<protein>
    <recommendedName>
        <fullName evidence="3">Secretion system C-terminal sorting domain-containing protein</fullName>
    </recommendedName>
</protein>
<dbReference type="RefSeq" id="WP_013186647.1">
    <property type="nucleotide sequence ID" value="NC_014230.1"/>
</dbReference>
<dbReference type="eggNOG" id="COG5276">
    <property type="taxonomic scope" value="Bacteria"/>
</dbReference>
<dbReference type="NCBIfam" id="TIGR04312">
    <property type="entry name" value="choice_anch_B"/>
    <property type="match status" value="1"/>
</dbReference>
<dbReference type="HOGENOM" id="CLU_031217_1_0_10"/>
<feature type="signal peptide" evidence="2">
    <location>
        <begin position="1"/>
        <end position="18"/>
    </location>
</feature>
<dbReference type="STRING" id="216432.CA2559_04410"/>
<dbReference type="PANTHER" id="PTHR38787">
    <property type="entry name" value="REGULATORY P DOMAIN-CONTAINING PROTEIN"/>
    <property type="match status" value="1"/>
</dbReference>
<name>A3U6V4_CROAH</name>
<dbReference type="GeneID" id="89452674"/>
<sequence length="501" mass="55021">MKKSLLFIALLTICNLNAQLFECIGDETAGIGTAGPYLCNGYDLMAQITLTEFDAALDLGPATPPSTGSDSWGWTDPASGREFAIMSFTEGFAFVEITDPENPVITASVPITSTDVQRLWRDVKVYNNHAFMVGEDADQGMKVFNLNRLLTVTNPPEIFEPDTFFQGFGSAHNIAINEDSGYAYPIGAREFGGSGQVNGGGPIFINIQDPVNPVIEGGYDSTDDMVNSYTHDAQVVIYDGPDTDYTGQEIYMGANESTMIIADITDKSNPQYISDISYASATYTHQGWFSKDKRYFLMGDELDEIMNGLPTRIAVYNVEDLDNPFVHFIWEGPTTATDHNMYIIDDTLYLANYAAGMRVLDISDIDNMNFVEIGFFDTLPGNDVAGTASAWNVYPYFPSGNLIISDVAEGLFIVKKTENLSVEDINKTNVTMFPNPAKNTTNITVDGNVIQSIKVSDVLGKEIFMVSSLNSDTFTLNTSNFQTGVYLITINDNVTKKLIIE</sequence>
<dbReference type="Pfam" id="PF18962">
    <property type="entry name" value="Por_Secre_tail"/>
    <property type="match status" value="1"/>
</dbReference>
<reference evidence="4 5" key="1">
    <citation type="journal article" date="2010" name="J. Bacteriol.">
        <title>The complete genome sequence of Croceibacter atlanticus HTCC2559T.</title>
        <authorList>
            <person name="Oh H.M."/>
            <person name="Kang I."/>
            <person name="Ferriera S."/>
            <person name="Giovannoni S.J."/>
            <person name="Cho J.C."/>
        </authorList>
    </citation>
    <scope>NUCLEOTIDE SEQUENCE [LARGE SCALE GENOMIC DNA]</scope>
    <source>
        <strain evidence="5">ATCC BAA-628 / HTCC2559 / KCTC 12090</strain>
    </source>
</reference>
<keyword evidence="1 2" id="KW-0732">Signal</keyword>
<accession>A3U6V4</accession>
<evidence type="ECO:0000313" key="5">
    <source>
        <dbReference type="Proteomes" id="UP000002297"/>
    </source>
</evidence>
<organism evidence="4 5">
    <name type="scientific">Croceibacter atlanticus (strain ATCC BAA-628 / JCM 21780 / CIP 108009 / IAM 15332 / KCTC 12090 / HTCC2559)</name>
    <dbReference type="NCBI Taxonomy" id="216432"/>
    <lineage>
        <taxon>Bacteria</taxon>
        <taxon>Pseudomonadati</taxon>
        <taxon>Bacteroidota</taxon>
        <taxon>Flavobacteriia</taxon>
        <taxon>Flavobacteriales</taxon>
        <taxon>Flavobacteriaceae</taxon>
        <taxon>Croceibacter</taxon>
    </lineage>
</organism>
<dbReference type="EMBL" id="CP002046">
    <property type="protein sequence ID" value="EAP87971.1"/>
    <property type="molecule type" value="Genomic_DNA"/>
</dbReference>
<evidence type="ECO:0000259" key="3">
    <source>
        <dbReference type="Pfam" id="PF18962"/>
    </source>
</evidence>
<evidence type="ECO:0000256" key="2">
    <source>
        <dbReference type="SAM" id="SignalP"/>
    </source>
</evidence>
<feature type="domain" description="Secretion system C-terminal sorting" evidence="3">
    <location>
        <begin position="432"/>
        <end position="500"/>
    </location>
</feature>
<evidence type="ECO:0000256" key="1">
    <source>
        <dbReference type="ARBA" id="ARBA00022729"/>
    </source>
</evidence>
<dbReference type="OrthoDB" id="9815940at2"/>
<evidence type="ECO:0000313" key="4">
    <source>
        <dbReference type="EMBL" id="EAP87971.1"/>
    </source>
</evidence>
<dbReference type="NCBIfam" id="TIGR04183">
    <property type="entry name" value="Por_Secre_tail"/>
    <property type="match status" value="1"/>
</dbReference>